<keyword evidence="1" id="KW-0067">ATP-binding</keyword>
<dbReference type="GO" id="GO:0005524">
    <property type="term" value="F:ATP binding"/>
    <property type="evidence" value="ECO:0007669"/>
    <property type="project" value="UniProtKB-KW"/>
</dbReference>
<protein>
    <submittedName>
        <fullName evidence="1">ATP-binding protein</fullName>
    </submittedName>
</protein>
<dbReference type="AlphaFoldDB" id="A0A241XTU8"/>
<reference evidence="3 6" key="4">
    <citation type="submission" date="2019-01" db="EMBL/GenBank/DDBJ databases">
        <title>The Pseudomonas aeruginosa pan-genome provides new insights on its population structure, horizontal gene transfer and pathogenicity.</title>
        <authorList>
            <person name="Freschi L."/>
            <person name="Vincent A.T."/>
            <person name="Jeukens J."/>
            <person name="Emond-Rheault J.-G."/>
            <person name="Kukavica-Ibrulj I."/>
            <person name="Dupont M.-J."/>
            <person name="Charette S.J."/>
            <person name="Boyle B."/>
            <person name="Levesque R.C."/>
        </authorList>
    </citation>
    <scope>NUCLEOTIDE SEQUENCE [LARGE SCALE GENOMIC DNA]</scope>
    <source>
        <strain evidence="3 6">PA-W36</strain>
    </source>
</reference>
<dbReference type="Proteomes" id="UP000284767">
    <property type="component" value="Unassembled WGS sequence"/>
</dbReference>
<evidence type="ECO:0000313" key="3">
    <source>
        <dbReference type="EMBL" id="RPM12163.1"/>
    </source>
</evidence>
<dbReference type="Proteomes" id="UP000253594">
    <property type="component" value="Unassembled WGS sequence"/>
</dbReference>
<reference evidence="1 4" key="1">
    <citation type="submission" date="2017-05" db="EMBL/GenBank/DDBJ databases">
        <authorList>
            <person name="Song R."/>
            <person name="Chenine A.L."/>
            <person name="Ruprecht R.M."/>
        </authorList>
    </citation>
    <scope>NUCLEOTIDE SEQUENCE [LARGE SCALE GENOMIC DNA]</scope>
    <source>
        <strain evidence="1 4">S567_C10_BS</strain>
    </source>
</reference>
<sequence length="46" mass="5054">MAGGENGWHAALARRLGFRRLAPGTQRGDACPGRQRDDIDVYIRAT</sequence>
<evidence type="ECO:0000313" key="1">
    <source>
        <dbReference type="EMBL" id="OTI64283.1"/>
    </source>
</evidence>
<evidence type="ECO:0000313" key="4">
    <source>
        <dbReference type="Proteomes" id="UP000194857"/>
    </source>
</evidence>
<gene>
    <name evidence="1" type="ORF">CAZ10_06845</name>
    <name evidence="2" type="ORF">DT376_12920</name>
    <name evidence="3" type="ORF">IPC1295_19935</name>
</gene>
<reference evidence="3 6" key="2">
    <citation type="submission" date="2017-08" db="EMBL/GenBank/DDBJ databases">
        <authorList>
            <person name="Feschi L."/>
            <person name="Jeukens J."/>
            <person name="Emond-Rheault J.-G."/>
            <person name="Kukavica-Ibrulj I."/>
            <person name="Boyle B."/>
            <person name="Levesque R.C."/>
        </authorList>
    </citation>
    <scope>NUCLEOTIDE SEQUENCE [LARGE SCALE GENOMIC DNA]</scope>
    <source>
        <strain evidence="3 6">PA-W36</strain>
    </source>
</reference>
<organism evidence="1 4">
    <name type="scientific">Pseudomonas aeruginosa</name>
    <dbReference type="NCBI Taxonomy" id="287"/>
    <lineage>
        <taxon>Bacteria</taxon>
        <taxon>Pseudomonadati</taxon>
        <taxon>Pseudomonadota</taxon>
        <taxon>Gammaproteobacteria</taxon>
        <taxon>Pseudomonadales</taxon>
        <taxon>Pseudomonadaceae</taxon>
        <taxon>Pseudomonas</taxon>
    </lineage>
</organism>
<evidence type="ECO:0000313" key="6">
    <source>
        <dbReference type="Proteomes" id="UP000284767"/>
    </source>
</evidence>
<evidence type="ECO:0000313" key="5">
    <source>
        <dbReference type="Proteomes" id="UP000253594"/>
    </source>
</evidence>
<dbReference type="EMBL" id="QORE01000366">
    <property type="protein sequence ID" value="RCI74450.1"/>
    <property type="molecule type" value="Genomic_DNA"/>
</dbReference>
<comment type="caution">
    <text evidence="1">The sequence shown here is derived from an EMBL/GenBank/DDBJ whole genome shotgun (WGS) entry which is preliminary data.</text>
</comment>
<dbReference type="EMBL" id="NSNE01000012">
    <property type="protein sequence ID" value="RPM12163.1"/>
    <property type="molecule type" value="Genomic_DNA"/>
</dbReference>
<name>A0A241XTU8_PSEAI</name>
<reference evidence="2 5" key="3">
    <citation type="submission" date="2018-07" db="EMBL/GenBank/DDBJ databases">
        <title>Mechanisms of high-level aminoglycoside resistance among Gram-negative pathogens in Brazil.</title>
        <authorList>
            <person name="Ballaben A.S."/>
            <person name="Darini A.L.C."/>
            <person name="Doi Y."/>
        </authorList>
    </citation>
    <scope>NUCLEOTIDE SEQUENCE [LARGE SCALE GENOMIC DNA]</scope>
    <source>
        <strain evidence="2 5">B2-305</strain>
    </source>
</reference>
<dbReference type="EMBL" id="NFFZ01000003">
    <property type="protein sequence ID" value="OTI64283.1"/>
    <property type="molecule type" value="Genomic_DNA"/>
</dbReference>
<proteinExistence type="predicted"/>
<dbReference type="KEGG" id="paeb:NCGM1900_1485"/>
<keyword evidence="1" id="KW-0547">Nucleotide-binding</keyword>
<dbReference type="Proteomes" id="UP000194857">
    <property type="component" value="Unassembled WGS sequence"/>
</dbReference>
<accession>A0A241XTU8</accession>
<evidence type="ECO:0000313" key="2">
    <source>
        <dbReference type="EMBL" id="RCI74450.1"/>
    </source>
</evidence>